<reference evidence="3 4" key="1">
    <citation type="submission" date="2017-11" db="EMBL/GenBank/DDBJ databases">
        <title>Genomic Encyclopedia of Archaeal and Bacterial Type Strains, Phase II (KMG-II): From Individual Species to Whole Genera.</title>
        <authorList>
            <person name="Goeker M."/>
        </authorList>
    </citation>
    <scope>NUCLEOTIDE SEQUENCE [LARGE SCALE GENOMIC DNA]</scope>
    <source>
        <strain evidence="3 4">DSM 27763</strain>
    </source>
</reference>
<gene>
    <name evidence="3" type="ORF">CLV56_0934</name>
</gene>
<sequence>MTTTRPGDRRRHGWGWLAALVALAVVAGAAVFLLRSEHSPIVLSERCTVDVGDTYAQLDLEQAEHATLMAAIAARRGLPARAVTIAVATAYQESKLRNIDYGDRDSLGLFQQRPSQGWGSPEQIMRPRYAINRFYAALEQVDGYRAMNVTEAAQAVQRSAYPGAYADHEAYGRAVASAATGNSANALTCRIRVPEAGSDELRPSGLTATAAGVRKDVRSAFGRVPQGGYAPGGISTGHSAGSKHYDGKAIDYFFRPVTETSQVAGWTLAHYLVANASRLGVATVIYDGRIWTARRSAQGWREYAVPDRDGDPDVLAHRDHVHVDVV</sequence>
<name>A0A2M9BFJ9_9ACTN</name>
<organism evidence="3 4">
    <name type="scientific">Mumia flava</name>
    <dbReference type="NCBI Taxonomy" id="1348852"/>
    <lineage>
        <taxon>Bacteria</taxon>
        <taxon>Bacillati</taxon>
        <taxon>Actinomycetota</taxon>
        <taxon>Actinomycetes</taxon>
        <taxon>Propionibacteriales</taxon>
        <taxon>Nocardioidaceae</taxon>
        <taxon>Mumia</taxon>
    </lineage>
</organism>
<dbReference type="AlphaFoldDB" id="A0A2M9BFJ9"/>
<keyword evidence="1" id="KW-0812">Transmembrane</keyword>
<comment type="caution">
    <text evidence="3">The sequence shown here is derived from an EMBL/GenBank/DDBJ whole genome shotgun (WGS) entry which is preliminary data.</text>
</comment>
<dbReference type="Proteomes" id="UP000230842">
    <property type="component" value="Unassembled WGS sequence"/>
</dbReference>
<protein>
    <recommendedName>
        <fullName evidence="2">ARB-07466-like C-terminal domain-containing protein</fullName>
    </recommendedName>
</protein>
<dbReference type="EMBL" id="PGEZ01000001">
    <property type="protein sequence ID" value="PJJ56723.1"/>
    <property type="molecule type" value="Genomic_DNA"/>
</dbReference>
<keyword evidence="4" id="KW-1185">Reference proteome</keyword>
<dbReference type="RefSeq" id="WP_245857601.1">
    <property type="nucleotide sequence ID" value="NZ_PGEZ01000001.1"/>
</dbReference>
<proteinExistence type="predicted"/>
<evidence type="ECO:0000313" key="3">
    <source>
        <dbReference type="EMBL" id="PJJ56723.1"/>
    </source>
</evidence>
<evidence type="ECO:0000256" key="1">
    <source>
        <dbReference type="SAM" id="Phobius"/>
    </source>
</evidence>
<evidence type="ECO:0000313" key="4">
    <source>
        <dbReference type="Proteomes" id="UP000230842"/>
    </source>
</evidence>
<feature type="domain" description="ARB-07466-like C-terminal" evidence="2">
    <location>
        <begin position="204"/>
        <end position="308"/>
    </location>
</feature>
<feature type="transmembrane region" description="Helical" evidence="1">
    <location>
        <begin position="12"/>
        <end position="34"/>
    </location>
</feature>
<keyword evidence="1" id="KW-1133">Transmembrane helix</keyword>
<dbReference type="InterPro" id="IPR058593">
    <property type="entry name" value="ARB_07466-like_C"/>
</dbReference>
<evidence type="ECO:0000259" key="2">
    <source>
        <dbReference type="Pfam" id="PF26571"/>
    </source>
</evidence>
<dbReference type="Pfam" id="PF26571">
    <property type="entry name" value="VldE"/>
    <property type="match status" value="1"/>
</dbReference>
<keyword evidence="1" id="KW-0472">Membrane</keyword>
<accession>A0A2M9BFJ9</accession>